<dbReference type="PANTHER" id="PTHR46770:SF1">
    <property type="entry name" value="HOMEOBOX PROTEIN ORTHOPEDIA"/>
    <property type="match status" value="1"/>
</dbReference>
<dbReference type="RefSeq" id="XP_030832990.1">
    <property type="nucleotide sequence ID" value="XM_030977130.1"/>
</dbReference>
<keyword evidence="7 9" id="KW-0539">Nucleus</keyword>
<evidence type="ECO:0000256" key="3">
    <source>
        <dbReference type="ARBA" id="ARBA00023015"/>
    </source>
</evidence>
<dbReference type="SUPFAM" id="SSF46689">
    <property type="entry name" value="Homeodomain-like"/>
    <property type="match status" value="1"/>
</dbReference>
<dbReference type="PANTHER" id="PTHR46770">
    <property type="entry name" value="HOMEOBOX PROTEIN ORTHOPEDIA"/>
    <property type="match status" value="1"/>
</dbReference>
<dbReference type="KEGG" id="spu:115920693"/>
<dbReference type="RefSeq" id="XP_011672010.1">
    <property type="nucleotide sequence ID" value="XM_011673708.2"/>
</dbReference>
<proteinExistence type="inferred from homology"/>
<evidence type="ECO:0000313" key="15">
    <source>
        <dbReference type="Proteomes" id="UP000007110"/>
    </source>
</evidence>
<dbReference type="CDD" id="cd00086">
    <property type="entry name" value="homeodomain"/>
    <property type="match status" value="1"/>
</dbReference>
<evidence type="ECO:0000256" key="1">
    <source>
        <dbReference type="ARBA" id="ARBA00004123"/>
    </source>
</evidence>
<evidence type="ECO:0000256" key="2">
    <source>
        <dbReference type="ARBA" id="ARBA00006503"/>
    </source>
</evidence>
<dbReference type="GO" id="GO:0003677">
    <property type="term" value="F:DNA binding"/>
    <property type="evidence" value="ECO:0000318"/>
    <property type="project" value="GO_Central"/>
</dbReference>
<comment type="subcellular location">
    <subcellularLocation>
        <location evidence="1 9 10">Nucleus</location>
    </subcellularLocation>
</comment>
<evidence type="ECO:0000256" key="11">
    <source>
        <dbReference type="SAM" id="MobiDB-lite"/>
    </source>
</evidence>
<comment type="similarity">
    <text evidence="2">Belongs to the paired homeobox family. Bicoid subfamily.</text>
</comment>
<dbReference type="InterPro" id="IPR003654">
    <property type="entry name" value="OAR_dom"/>
</dbReference>
<organism evidence="14 15">
    <name type="scientific">Strongylocentrotus purpuratus</name>
    <name type="common">Purple sea urchin</name>
    <dbReference type="NCBI Taxonomy" id="7668"/>
    <lineage>
        <taxon>Eukaryota</taxon>
        <taxon>Metazoa</taxon>
        <taxon>Echinodermata</taxon>
        <taxon>Eleutherozoa</taxon>
        <taxon>Echinozoa</taxon>
        <taxon>Echinoidea</taxon>
        <taxon>Euechinoidea</taxon>
        <taxon>Echinacea</taxon>
        <taxon>Camarodonta</taxon>
        <taxon>Echinidea</taxon>
        <taxon>Strongylocentrotidae</taxon>
        <taxon>Strongylocentrotus</taxon>
    </lineage>
</organism>
<feature type="domain" description="OAR" evidence="13">
    <location>
        <begin position="349"/>
        <end position="362"/>
    </location>
</feature>
<protein>
    <recommendedName>
        <fullName evidence="8">Homeobox protein orthopedia</fullName>
    </recommendedName>
</protein>
<feature type="domain" description="Homeobox" evidence="12">
    <location>
        <begin position="113"/>
        <end position="178"/>
    </location>
</feature>
<dbReference type="InterPro" id="IPR009057">
    <property type="entry name" value="Homeodomain-like_sf"/>
</dbReference>
<dbReference type="PROSITE" id="PS50803">
    <property type="entry name" value="OAR"/>
    <property type="match status" value="1"/>
</dbReference>
<keyword evidence="4 9" id="KW-0238">DNA-binding</keyword>
<dbReference type="Pfam" id="PF03826">
    <property type="entry name" value="OAR"/>
    <property type="match status" value="1"/>
</dbReference>
<feature type="region of interest" description="Disordered" evidence="11">
    <location>
        <begin position="306"/>
        <end position="331"/>
    </location>
</feature>
<evidence type="ECO:0000259" key="12">
    <source>
        <dbReference type="PROSITE" id="PS50071"/>
    </source>
</evidence>
<reference evidence="15" key="1">
    <citation type="submission" date="2015-02" db="EMBL/GenBank/DDBJ databases">
        <title>Genome sequencing for Strongylocentrotus purpuratus.</title>
        <authorList>
            <person name="Murali S."/>
            <person name="Liu Y."/>
            <person name="Vee V."/>
            <person name="English A."/>
            <person name="Wang M."/>
            <person name="Skinner E."/>
            <person name="Han Y."/>
            <person name="Muzny D.M."/>
            <person name="Worley K.C."/>
            <person name="Gibbs R.A."/>
        </authorList>
    </citation>
    <scope>NUCLEOTIDE SEQUENCE</scope>
</reference>
<accession>A0A7M7HFQ1</accession>
<dbReference type="PROSITE" id="PS00027">
    <property type="entry name" value="HOMEOBOX_1"/>
    <property type="match status" value="1"/>
</dbReference>
<evidence type="ECO:0000313" key="14">
    <source>
        <dbReference type="EnsemblMetazoa" id="XP_011672010"/>
    </source>
</evidence>
<dbReference type="KEGG" id="spu:579386"/>
<keyword evidence="6" id="KW-0804">Transcription</keyword>
<reference evidence="14" key="2">
    <citation type="submission" date="2021-01" db="UniProtKB">
        <authorList>
            <consortium name="EnsemblMetazoa"/>
        </authorList>
    </citation>
    <scope>IDENTIFICATION</scope>
</reference>
<keyword evidence="3" id="KW-0805">Transcription regulation</keyword>
<dbReference type="SMART" id="SM00389">
    <property type="entry name" value="HOX"/>
    <property type="match status" value="1"/>
</dbReference>
<sequence>MERTLAHVPSMELSTEALLVTGGLDNTNKMITSSAVRNDDGTMISQHSEKVSYGTSGAPDGSTPPVSAGGDGREGNGIGIGGGGGGGGGGMVGDGTGHSVGSSGSGNDDDKPAKQKRHRTRFTPAQLNELERNFAKTHYPDIFMREEIAMRVGLTESRVQVNSIQVWFQNRRAKWKKRKKTTNVFRTPGALLPSHHGLAQFPSPMNDSFCNFHGQDTRGWPAMSGMTTHMAPHMTTHMPSHQMSQMGGGPGTSLALPPSLPRQGLGQSMQQQSVNCSMGQTTGLNTLSMGANGSMGSMTSMYQPSLQGMTTGSMSSGLSSPSPPNLPVTDGSTDLSCSVSDAGDMWRGTSIASLRRKALEHAASLNGIFR</sequence>
<feature type="compositionally biased region" description="Gly residues" evidence="11">
    <location>
        <begin position="75"/>
        <end position="98"/>
    </location>
</feature>
<evidence type="ECO:0000259" key="13">
    <source>
        <dbReference type="PROSITE" id="PS50803"/>
    </source>
</evidence>
<dbReference type="FunFam" id="1.10.10.60:FF:000719">
    <property type="entry name" value="Homeobox protein orthopedia-like Protein"/>
    <property type="match status" value="1"/>
</dbReference>
<evidence type="ECO:0000256" key="6">
    <source>
        <dbReference type="ARBA" id="ARBA00023163"/>
    </source>
</evidence>
<evidence type="ECO:0000256" key="7">
    <source>
        <dbReference type="ARBA" id="ARBA00023242"/>
    </source>
</evidence>
<dbReference type="GO" id="GO:0005634">
    <property type="term" value="C:nucleus"/>
    <property type="evidence" value="ECO:0007669"/>
    <property type="project" value="UniProtKB-SubCell"/>
</dbReference>
<keyword evidence="15" id="KW-1185">Reference proteome</keyword>
<dbReference type="AlphaFoldDB" id="A0A7M7HFQ1"/>
<dbReference type="GeneID" id="115920693"/>
<dbReference type="EnsemblMetazoa" id="XM_011673708">
    <property type="protein sequence ID" value="XP_011672010"/>
    <property type="gene ID" value="LOC579386"/>
</dbReference>
<evidence type="ECO:0000256" key="5">
    <source>
        <dbReference type="ARBA" id="ARBA00023155"/>
    </source>
</evidence>
<dbReference type="InParanoid" id="A0A7M7HFQ1"/>
<dbReference type="GeneID" id="579386"/>
<feature type="DNA-binding region" description="Homeobox" evidence="9">
    <location>
        <begin position="115"/>
        <end position="179"/>
    </location>
</feature>
<dbReference type="Proteomes" id="UP000007110">
    <property type="component" value="Unassembled WGS sequence"/>
</dbReference>
<dbReference type="GO" id="GO:0000981">
    <property type="term" value="F:DNA-binding transcription factor activity, RNA polymerase II-specific"/>
    <property type="evidence" value="ECO:0007669"/>
    <property type="project" value="InterPro"/>
</dbReference>
<dbReference type="InterPro" id="IPR017970">
    <property type="entry name" value="Homeobox_CS"/>
</dbReference>
<dbReference type="Gene3D" id="1.10.10.60">
    <property type="entry name" value="Homeodomain-like"/>
    <property type="match status" value="1"/>
</dbReference>
<feature type="region of interest" description="Disordered" evidence="11">
    <location>
        <begin position="48"/>
        <end position="119"/>
    </location>
</feature>
<keyword evidence="5 9" id="KW-0371">Homeobox</keyword>
<dbReference type="InterPro" id="IPR051895">
    <property type="entry name" value="OTP_Homeobox"/>
</dbReference>
<evidence type="ECO:0000256" key="8">
    <source>
        <dbReference type="ARBA" id="ARBA00067166"/>
    </source>
</evidence>
<dbReference type="FunCoup" id="A0A7M7HFQ1">
    <property type="interactions" value="12"/>
</dbReference>
<dbReference type="OrthoDB" id="6159439at2759"/>
<dbReference type="PROSITE" id="PS50071">
    <property type="entry name" value="HOMEOBOX_2"/>
    <property type="match status" value="1"/>
</dbReference>
<dbReference type="Pfam" id="PF00046">
    <property type="entry name" value="Homeodomain"/>
    <property type="match status" value="1"/>
</dbReference>
<evidence type="ECO:0000256" key="10">
    <source>
        <dbReference type="RuleBase" id="RU000682"/>
    </source>
</evidence>
<evidence type="ECO:0000256" key="4">
    <source>
        <dbReference type="ARBA" id="ARBA00023125"/>
    </source>
</evidence>
<dbReference type="InterPro" id="IPR001356">
    <property type="entry name" value="HD"/>
</dbReference>
<dbReference type="GO" id="GO:0030182">
    <property type="term" value="P:neuron differentiation"/>
    <property type="evidence" value="ECO:0000318"/>
    <property type="project" value="GO_Central"/>
</dbReference>
<evidence type="ECO:0000256" key="9">
    <source>
        <dbReference type="PROSITE-ProRule" id="PRU00108"/>
    </source>
</evidence>
<feature type="compositionally biased region" description="Low complexity" evidence="11">
    <location>
        <begin position="306"/>
        <end position="320"/>
    </location>
</feature>
<dbReference type="EnsemblMetazoa" id="XM_030977130">
    <property type="protein sequence ID" value="XP_030832990"/>
    <property type="gene ID" value="LOC115920693"/>
</dbReference>
<name>A0A7M7HFQ1_STRPU</name>